<dbReference type="EMBL" id="CM047580">
    <property type="protein sequence ID" value="KAI9921071.1"/>
    <property type="molecule type" value="Genomic_DNA"/>
</dbReference>
<name>A0ACC0WS03_9STRA</name>
<dbReference type="Proteomes" id="UP001163321">
    <property type="component" value="Chromosome 1"/>
</dbReference>
<sequence length="105" mass="11831">MRTVLGVIFVANGYLVAENSIMTNSLYSRYKSTSTTQFFSTDLRKDGQGNISTVGYKDRVFSVDITVRHSVKNSKEALKKEEEIDFREEAVDMFKQFLAKSATSG</sequence>
<gene>
    <name evidence="1" type="ORF">PsorP6_000434</name>
</gene>
<evidence type="ECO:0000313" key="1">
    <source>
        <dbReference type="EMBL" id="KAI9921071.1"/>
    </source>
</evidence>
<comment type="caution">
    <text evidence="1">The sequence shown here is derived from an EMBL/GenBank/DDBJ whole genome shotgun (WGS) entry which is preliminary data.</text>
</comment>
<keyword evidence="2" id="KW-1185">Reference proteome</keyword>
<proteinExistence type="predicted"/>
<evidence type="ECO:0000313" key="2">
    <source>
        <dbReference type="Proteomes" id="UP001163321"/>
    </source>
</evidence>
<protein>
    <submittedName>
        <fullName evidence="1">Uncharacterized protein</fullName>
    </submittedName>
</protein>
<organism evidence="1 2">
    <name type="scientific">Peronosclerospora sorghi</name>
    <dbReference type="NCBI Taxonomy" id="230839"/>
    <lineage>
        <taxon>Eukaryota</taxon>
        <taxon>Sar</taxon>
        <taxon>Stramenopiles</taxon>
        <taxon>Oomycota</taxon>
        <taxon>Peronosporomycetes</taxon>
        <taxon>Peronosporales</taxon>
        <taxon>Peronosporaceae</taxon>
        <taxon>Peronosclerospora</taxon>
    </lineage>
</organism>
<accession>A0ACC0WS03</accession>
<reference evidence="1 2" key="1">
    <citation type="journal article" date="2022" name="bioRxiv">
        <title>The genome of the oomycete Peronosclerospora sorghi, a cosmopolitan pathogen of maize and sorghum, is inflated with dispersed pseudogenes.</title>
        <authorList>
            <person name="Fletcher K."/>
            <person name="Martin F."/>
            <person name="Isakeit T."/>
            <person name="Cavanaugh K."/>
            <person name="Magill C."/>
            <person name="Michelmore R."/>
        </authorList>
    </citation>
    <scope>NUCLEOTIDE SEQUENCE [LARGE SCALE GENOMIC DNA]</scope>
    <source>
        <strain evidence="1">P6</strain>
    </source>
</reference>